<accession>A0A4Y7KWS2</accession>
<dbReference type="Gramene" id="RZC77336">
    <property type="protein sequence ID" value="RZC77336"/>
    <property type="gene ID" value="C5167_001482"/>
</dbReference>
<dbReference type="Proteomes" id="UP000316621">
    <property type="component" value="Chromosome 9"/>
</dbReference>
<proteinExistence type="predicted"/>
<keyword evidence="2" id="KW-1185">Reference proteome</keyword>
<feature type="non-terminal residue" evidence="1">
    <location>
        <position position="140"/>
    </location>
</feature>
<dbReference type="EMBL" id="CM010723">
    <property type="protein sequence ID" value="RZC77336.1"/>
    <property type="molecule type" value="Genomic_DNA"/>
</dbReference>
<gene>
    <name evidence="1" type="ORF">C5167_001482</name>
</gene>
<evidence type="ECO:0000313" key="1">
    <source>
        <dbReference type="EMBL" id="RZC77336.1"/>
    </source>
</evidence>
<dbReference type="AlphaFoldDB" id="A0A4Y7KWS2"/>
<reference evidence="1 2" key="1">
    <citation type="journal article" date="2018" name="Science">
        <title>The opium poppy genome and morphinan production.</title>
        <authorList>
            <person name="Guo L."/>
            <person name="Winzer T."/>
            <person name="Yang X."/>
            <person name="Li Y."/>
            <person name="Ning Z."/>
            <person name="He Z."/>
            <person name="Teodor R."/>
            <person name="Lu Y."/>
            <person name="Bowser T.A."/>
            <person name="Graham I.A."/>
            <person name="Ye K."/>
        </authorList>
    </citation>
    <scope>NUCLEOTIDE SEQUENCE [LARGE SCALE GENOMIC DNA]</scope>
    <source>
        <strain evidence="2">cv. HN1</strain>
        <tissue evidence="1">Leaves</tissue>
    </source>
</reference>
<evidence type="ECO:0000313" key="2">
    <source>
        <dbReference type="Proteomes" id="UP000316621"/>
    </source>
</evidence>
<name>A0A4Y7KWS2_PAPSO</name>
<organism evidence="1 2">
    <name type="scientific">Papaver somniferum</name>
    <name type="common">Opium poppy</name>
    <dbReference type="NCBI Taxonomy" id="3469"/>
    <lineage>
        <taxon>Eukaryota</taxon>
        <taxon>Viridiplantae</taxon>
        <taxon>Streptophyta</taxon>
        <taxon>Embryophyta</taxon>
        <taxon>Tracheophyta</taxon>
        <taxon>Spermatophyta</taxon>
        <taxon>Magnoliopsida</taxon>
        <taxon>Ranunculales</taxon>
        <taxon>Papaveraceae</taxon>
        <taxon>Papaveroideae</taxon>
        <taxon>Papaver</taxon>
    </lineage>
</organism>
<protein>
    <recommendedName>
        <fullName evidence="3">F-box associated domain-containing protein</fullName>
    </recommendedName>
</protein>
<evidence type="ECO:0008006" key="3">
    <source>
        <dbReference type="Google" id="ProtNLM"/>
    </source>
</evidence>
<sequence>MNCSKTLSLSRCSFNMLLQNYRFSVLLASYNAHGLHYYSIDFDETNHPIETFRFTSKCPLHMVSCDGLIGSYDFGIMICLSNPSTLEYKYIPTLDHYESDNRNSFLRYGVLYDWKIDDYKLLKLVADTEFSVTSEVWVCR</sequence>